<feature type="region of interest" description="Disordered" evidence="1">
    <location>
        <begin position="23"/>
        <end position="55"/>
    </location>
</feature>
<evidence type="ECO:0008006" key="5">
    <source>
        <dbReference type="Google" id="ProtNLM"/>
    </source>
</evidence>
<dbReference type="EMBL" id="CP001110">
    <property type="protein sequence ID" value="ACF43059.1"/>
    <property type="molecule type" value="Genomic_DNA"/>
</dbReference>
<dbReference type="PROSITE" id="PS51257">
    <property type="entry name" value="PROKAR_LIPOPROTEIN"/>
    <property type="match status" value="1"/>
</dbReference>
<evidence type="ECO:0000256" key="1">
    <source>
        <dbReference type="SAM" id="MobiDB-lite"/>
    </source>
</evidence>
<evidence type="ECO:0000256" key="2">
    <source>
        <dbReference type="SAM" id="SignalP"/>
    </source>
</evidence>
<dbReference type="Proteomes" id="UP000002724">
    <property type="component" value="Chromosome"/>
</dbReference>
<name>B4SEG7_PELPB</name>
<accession>B4SEG7</accession>
<feature type="signal peptide" evidence="2">
    <location>
        <begin position="1"/>
        <end position="15"/>
    </location>
</feature>
<keyword evidence="4" id="KW-1185">Reference proteome</keyword>
<dbReference type="STRING" id="324925.Ppha_0767"/>
<gene>
    <name evidence="3" type="ordered locus">Ppha_0767</name>
</gene>
<dbReference type="RefSeq" id="WP_012507554.1">
    <property type="nucleotide sequence ID" value="NC_011060.1"/>
</dbReference>
<evidence type="ECO:0000313" key="4">
    <source>
        <dbReference type="Proteomes" id="UP000002724"/>
    </source>
</evidence>
<reference evidence="3 4" key="1">
    <citation type="submission" date="2008-06" db="EMBL/GenBank/DDBJ databases">
        <title>Complete sequence of Pelodictyon phaeoclathratiforme BU-1.</title>
        <authorList>
            <consortium name="US DOE Joint Genome Institute"/>
            <person name="Lucas S."/>
            <person name="Copeland A."/>
            <person name="Lapidus A."/>
            <person name="Glavina del Rio T."/>
            <person name="Dalin E."/>
            <person name="Tice H."/>
            <person name="Bruce D."/>
            <person name="Goodwin L."/>
            <person name="Pitluck S."/>
            <person name="Schmutz J."/>
            <person name="Larimer F."/>
            <person name="Land M."/>
            <person name="Hauser L."/>
            <person name="Kyrpides N."/>
            <person name="Mikhailova N."/>
            <person name="Liu Z."/>
            <person name="Li T."/>
            <person name="Zhao F."/>
            <person name="Overmann J."/>
            <person name="Bryant D.A."/>
            <person name="Richardson P."/>
        </authorList>
    </citation>
    <scope>NUCLEOTIDE SEQUENCE [LARGE SCALE GENOMIC DNA]</scope>
    <source>
        <strain evidence="4">DSM 5477 / BU-1</strain>
    </source>
</reference>
<keyword evidence="2" id="KW-0732">Signal</keyword>
<feature type="chain" id="PRO_5012858779" description="Lipoprotein" evidence="2">
    <location>
        <begin position="16"/>
        <end position="55"/>
    </location>
</feature>
<protein>
    <recommendedName>
        <fullName evidence="5">Lipoprotein</fullName>
    </recommendedName>
</protein>
<evidence type="ECO:0000313" key="3">
    <source>
        <dbReference type="EMBL" id="ACF43059.1"/>
    </source>
</evidence>
<dbReference type="HOGENOM" id="CLU_211981_0_0_10"/>
<dbReference type="AlphaFoldDB" id="B4SEG7"/>
<dbReference type="KEGG" id="pph:Ppha_0767"/>
<sequence length="55" mass="5550" precursor="true">MKIYALVIMAMVAMAGCSTSYKGSIQGSNSPDASKNSSYVVSQAGTSQSGVEAGK</sequence>
<organism evidence="3 4">
    <name type="scientific">Pelodictyon phaeoclathratiforme (strain DSM 5477 / BU-1)</name>
    <dbReference type="NCBI Taxonomy" id="324925"/>
    <lineage>
        <taxon>Bacteria</taxon>
        <taxon>Pseudomonadati</taxon>
        <taxon>Chlorobiota</taxon>
        <taxon>Chlorobiia</taxon>
        <taxon>Chlorobiales</taxon>
        <taxon>Chlorobiaceae</taxon>
        <taxon>Chlorobium/Pelodictyon group</taxon>
        <taxon>Pelodictyon</taxon>
    </lineage>
</organism>
<proteinExistence type="predicted"/>